<dbReference type="InterPro" id="IPR016181">
    <property type="entry name" value="Acyl_CoA_acyltransferase"/>
</dbReference>
<evidence type="ECO:0000256" key="1">
    <source>
        <dbReference type="ARBA" id="ARBA00022679"/>
    </source>
</evidence>
<dbReference type="AlphaFoldDB" id="A0A7K0CAS3"/>
<dbReference type="InterPro" id="IPR000182">
    <property type="entry name" value="GNAT_dom"/>
</dbReference>
<dbReference type="PANTHER" id="PTHR43877">
    <property type="entry name" value="AMINOALKYLPHOSPHONATE N-ACETYLTRANSFERASE-RELATED-RELATED"/>
    <property type="match status" value="1"/>
</dbReference>
<keyword evidence="5" id="KW-1185">Reference proteome</keyword>
<dbReference type="Gene3D" id="3.40.630.30">
    <property type="match status" value="1"/>
</dbReference>
<name>A0A7K0CAS3_9ACTN</name>
<evidence type="ECO:0000259" key="3">
    <source>
        <dbReference type="PROSITE" id="PS51186"/>
    </source>
</evidence>
<evidence type="ECO:0000256" key="2">
    <source>
        <dbReference type="ARBA" id="ARBA00023315"/>
    </source>
</evidence>
<dbReference type="EMBL" id="WEGJ01000001">
    <property type="protein sequence ID" value="MQY10483.1"/>
    <property type="molecule type" value="Genomic_DNA"/>
</dbReference>
<dbReference type="CDD" id="cd04301">
    <property type="entry name" value="NAT_SF"/>
    <property type="match status" value="1"/>
</dbReference>
<reference evidence="4 5" key="1">
    <citation type="submission" date="2019-10" db="EMBL/GenBank/DDBJ databases">
        <title>Streptomyces smaragdinus sp. nov. and Streptomyces fabii sp. nov., isolated from the gut of fungus growing-termite Macrotermes natalensis.</title>
        <authorList>
            <person name="Schwitalla J."/>
            <person name="Benndorf R."/>
            <person name="Martin K."/>
            <person name="De Beer W."/>
            <person name="Kaster A.-K."/>
            <person name="Vollmers J."/>
            <person name="Poulsen M."/>
            <person name="Beemelmanns C."/>
        </authorList>
    </citation>
    <scope>NUCLEOTIDE SEQUENCE [LARGE SCALE GENOMIC DNA]</scope>
    <source>
        <strain evidence="4 5">RB5</strain>
    </source>
</reference>
<dbReference type="Pfam" id="PF00583">
    <property type="entry name" value="Acetyltransf_1"/>
    <property type="match status" value="1"/>
</dbReference>
<dbReference type="Proteomes" id="UP000466345">
    <property type="component" value="Unassembled WGS sequence"/>
</dbReference>
<protein>
    <recommendedName>
        <fullName evidence="3">N-acetyltransferase domain-containing protein</fullName>
    </recommendedName>
</protein>
<evidence type="ECO:0000313" key="5">
    <source>
        <dbReference type="Proteomes" id="UP000466345"/>
    </source>
</evidence>
<sequence length="307" mass="32972">MGGRPPRGRPCPVFVCAVQSFSGRVRGMTWTTTDLLPDYEAAAGAFLRGDVVRHTVLLTVVEGLRRDADRFGDDPPRFGWWTAPDGTVRGAYLCTPPFPPLLSTMPETAAAELARVHAGEELSTPGVNGPVQAARAFAAEWTRLTGIAPAGDGLRSRLYRLDGLVPPERPAPGAARFVHEGDRALLKAWLPAFVAETGTILGNPDRLIDRMTADGLAVLWEDDGRPVSLAARYPQVDGMARIGPVYTPPESRGRGYAAQATASASRAALDAGVKELLLFTDLANPTSNALYQRLGYRPLEDMLNVSL</sequence>
<evidence type="ECO:0000313" key="4">
    <source>
        <dbReference type="EMBL" id="MQY10483.1"/>
    </source>
</evidence>
<comment type="caution">
    <text evidence="4">The sequence shown here is derived from an EMBL/GenBank/DDBJ whole genome shotgun (WGS) entry which is preliminary data.</text>
</comment>
<proteinExistence type="predicted"/>
<dbReference type="SUPFAM" id="SSF55729">
    <property type="entry name" value="Acyl-CoA N-acyltransferases (Nat)"/>
    <property type="match status" value="1"/>
</dbReference>
<feature type="domain" description="N-acetyltransferase" evidence="3">
    <location>
        <begin position="173"/>
        <end position="307"/>
    </location>
</feature>
<dbReference type="GO" id="GO:0016747">
    <property type="term" value="F:acyltransferase activity, transferring groups other than amino-acyl groups"/>
    <property type="evidence" value="ECO:0007669"/>
    <property type="project" value="InterPro"/>
</dbReference>
<dbReference type="PROSITE" id="PS51186">
    <property type="entry name" value="GNAT"/>
    <property type="match status" value="1"/>
</dbReference>
<gene>
    <name evidence="4" type="ORF">SRB5_05910</name>
</gene>
<keyword evidence="2" id="KW-0012">Acyltransferase</keyword>
<dbReference type="InterPro" id="IPR050832">
    <property type="entry name" value="Bact_Acetyltransf"/>
</dbReference>
<dbReference type="PANTHER" id="PTHR43877:SF1">
    <property type="entry name" value="ACETYLTRANSFERASE"/>
    <property type="match status" value="1"/>
</dbReference>
<organism evidence="4 5">
    <name type="scientific">Streptomyces smaragdinus</name>
    <dbReference type="NCBI Taxonomy" id="2585196"/>
    <lineage>
        <taxon>Bacteria</taxon>
        <taxon>Bacillati</taxon>
        <taxon>Actinomycetota</taxon>
        <taxon>Actinomycetes</taxon>
        <taxon>Kitasatosporales</taxon>
        <taxon>Streptomycetaceae</taxon>
        <taxon>Streptomyces</taxon>
    </lineage>
</organism>
<accession>A0A7K0CAS3</accession>
<keyword evidence="1" id="KW-0808">Transferase</keyword>